<dbReference type="GO" id="GO:0006412">
    <property type="term" value="P:translation"/>
    <property type="evidence" value="ECO:0007669"/>
    <property type="project" value="InterPro"/>
</dbReference>
<evidence type="ECO:0000313" key="7">
    <source>
        <dbReference type="Proteomes" id="UP000233551"/>
    </source>
</evidence>
<sequence length="152" mass="16998">MFFASRPSVRNLADVGRQLLQNSPLQWQAIRGIRVGNTEIPNDKGLLYALQHIKGIGRATARQILAELRIGNKPAKELSGLQIESLRNEVSTYTVGHNLDKETASSIKRLMTIQCYRGIRHIDGYPCRGQRTRSNARTRKAKAARAAAKQSF</sequence>
<reference evidence="6" key="1">
    <citation type="journal article" date="2017" name="Plant J.">
        <title>The pomegranate (Punica granatum L.) genome and the genomics of punicalagin biosynthesis.</title>
        <authorList>
            <person name="Qin G."/>
            <person name="Xu C."/>
            <person name="Ming R."/>
            <person name="Tang H."/>
            <person name="Guyot R."/>
            <person name="Kramer E.M."/>
            <person name="Hu Y."/>
            <person name="Yi X."/>
            <person name="Qi Y."/>
            <person name="Xu X."/>
            <person name="Gao Z."/>
            <person name="Pan H."/>
            <person name="Jian J."/>
            <person name="Tian Y."/>
            <person name="Yue Z."/>
            <person name="Xu Y."/>
        </authorList>
    </citation>
    <scope>NUCLEOTIDE SEQUENCE [LARGE SCALE GENOMIC DNA]</scope>
    <source>
        <strain evidence="6">cv. Dabenzi</strain>
    </source>
</reference>
<evidence type="ECO:0000256" key="1">
    <source>
        <dbReference type="ARBA" id="ARBA00008080"/>
    </source>
</evidence>
<comment type="caution">
    <text evidence="4">The sequence shown here is derived from an EMBL/GenBank/DDBJ whole genome shotgun (WGS) entry which is preliminary data.</text>
</comment>
<evidence type="ECO:0000313" key="4">
    <source>
        <dbReference type="EMBL" id="OWM90188.1"/>
    </source>
</evidence>
<dbReference type="GO" id="GO:0005739">
    <property type="term" value="C:mitochondrion"/>
    <property type="evidence" value="ECO:0007669"/>
    <property type="project" value="TreeGrafter"/>
</dbReference>
<name>A0A218XZF8_PUNGR</name>
<proteinExistence type="inferred from homology"/>
<dbReference type="PANTHER" id="PTHR10871:SF28">
    <property type="entry name" value="SMALL RIBOSOMAL SUBUNIT PROTEIN US13M"/>
    <property type="match status" value="1"/>
</dbReference>
<dbReference type="Proteomes" id="UP000233551">
    <property type="component" value="Unassembled WGS sequence"/>
</dbReference>
<dbReference type="Pfam" id="PF00416">
    <property type="entry name" value="Ribosomal_S13"/>
    <property type="match status" value="1"/>
</dbReference>
<dbReference type="PROSITE" id="PS50159">
    <property type="entry name" value="RIBOSOMAL_S13_2"/>
    <property type="match status" value="1"/>
</dbReference>
<accession>A0A218XZF8</accession>
<dbReference type="OrthoDB" id="525520at2759"/>
<dbReference type="AlphaFoldDB" id="A0A218XZF8"/>
<gene>
    <name evidence="4" type="ORF">CDL15_Pgr006509</name>
    <name evidence="5" type="ORF">CRG98_022284</name>
</gene>
<dbReference type="EMBL" id="PGOL01001512">
    <property type="protein sequence ID" value="PKI57339.1"/>
    <property type="molecule type" value="Genomic_DNA"/>
</dbReference>
<dbReference type="FunFam" id="1.10.8.50:FF:000001">
    <property type="entry name" value="30S ribosomal protein S13"/>
    <property type="match status" value="1"/>
</dbReference>
<reference evidence="4" key="2">
    <citation type="submission" date="2017-06" db="EMBL/GenBank/DDBJ databases">
        <title>The pomegranate genome and the genomics of punicalagin biosynthesis.</title>
        <authorList>
            <person name="Xu C."/>
        </authorList>
    </citation>
    <scope>NUCLEOTIDE SEQUENCE [LARGE SCALE GENOMIC DNA]</scope>
    <source>
        <tissue evidence="4">Fresh leaf</tissue>
    </source>
</reference>
<dbReference type="SUPFAM" id="SSF46946">
    <property type="entry name" value="S13-like H2TH domain"/>
    <property type="match status" value="1"/>
</dbReference>
<evidence type="ECO:0000313" key="5">
    <source>
        <dbReference type="EMBL" id="PKI57339.1"/>
    </source>
</evidence>
<organism evidence="4 6">
    <name type="scientific">Punica granatum</name>
    <name type="common">Pomegranate</name>
    <dbReference type="NCBI Taxonomy" id="22663"/>
    <lineage>
        <taxon>Eukaryota</taxon>
        <taxon>Viridiplantae</taxon>
        <taxon>Streptophyta</taxon>
        <taxon>Embryophyta</taxon>
        <taxon>Tracheophyta</taxon>
        <taxon>Spermatophyta</taxon>
        <taxon>Magnoliopsida</taxon>
        <taxon>eudicotyledons</taxon>
        <taxon>Gunneridae</taxon>
        <taxon>Pentapetalae</taxon>
        <taxon>rosids</taxon>
        <taxon>malvids</taxon>
        <taxon>Myrtales</taxon>
        <taxon>Lythraceae</taxon>
        <taxon>Punica</taxon>
    </lineage>
</organism>
<comment type="similarity">
    <text evidence="1">Belongs to the universal ribosomal protein uS13 family.</text>
</comment>
<keyword evidence="3" id="KW-0687">Ribonucleoprotein</keyword>
<dbReference type="PANTHER" id="PTHR10871">
    <property type="entry name" value="30S RIBOSOMAL PROTEIN S13/40S RIBOSOMAL PROTEIN S18"/>
    <property type="match status" value="1"/>
</dbReference>
<dbReference type="Proteomes" id="UP000197138">
    <property type="component" value="Unassembled WGS sequence"/>
</dbReference>
<dbReference type="GO" id="GO:0015935">
    <property type="term" value="C:small ribosomal subunit"/>
    <property type="evidence" value="ECO:0007669"/>
    <property type="project" value="TreeGrafter"/>
</dbReference>
<dbReference type="GeneID" id="116187073"/>
<dbReference type="EMBL" id="MTKT01000553">
    <property type="protein sequence ID" value="OWM90188.1"/>
    <property type="molecule type" value="Genomic_DNA"/>
</dbReference>
<reference evidence="5 7" key="3">
    <citation type="submission" date="2017-11" db="EMBL/GenBank/DDBJ databases">
        <title>De-novo sequencing of pomegranate (Punica granatum L.) genome.</title>
        <authorList>
            <person name="Akparov Z."/>
            <person name="Amiraslanov A."/>
            <person name="Hajiyeva S."/>
            <person name="Abbasov M."/>
            <person name="Kaur K."/>
            <person name="Hamwieh A."/>
            <person name="Solovyev V."/>
            <person name="Salamov A."/>
            <person name="Braich B."/>
            <person name="Kosarev P."/>
            <person name="Mahmoud A."/>
            <person name="Hajiyev E."/>
            <person name="Babayeva S."/>
            <person name="Izzatullayeva V."/>
            <person name="Mammadov A."/>
            <person name="Mammadov A."/>
            <person name="Sharifova S."/>
            <person name="Ojaghi J."/>
            <person name="Eynullazada K."/>
            <person name="Bayramov B."/>
            <person name="Abdulazimova A."/>
            <person name="Shahmuradov I."/>
        </authorList>
    </citation>
    <scope>NUCLEOTIDE SEQUENCE [LARGE SCALE GENOMIC DNA]</scope>
    <source>
        <strain evidence="5">AG2017</strain>
        <strain evidence="7">cv. AG2017</strain>
        <tissue evidence="5">Leaf</tissue>
    </source>
</reference>
<evidence type="ECO:0000313" key="6">
    <source>
        <dbReference type="Proteomes" id="UP000197138"/>
    </source>
</evidence>
<protein>
    <submittedName>
        <fullName evidence="4">Uncharacterized protein</fullName>
    </submittedName>
</protein>
<dbReference type="GO" id="GO:0003735">
    <property type="term" value="F:structural constituent of ribosome"/>
    <property type="evidence" value="ECO:0007669"/>
    <property type="project" value="InterPro"/>
</dbReference>
<keyword evidence="7" id="KW-1185">Reference proteome</keyword>
<dbReference type="PROSITE" id="PS00646">
    <property type="entry name" value="RIBOSOMAL_S13_1"/>
    <property type="match status" value="1"/>
</dbReference>
<keyword evidence="2" id="KW-0689">Ribosomal protein</keyword>
<evidence type="ECO:0000256" key="2">
    <source>
        <dbReference type="ARBA" id="ARBA00022980"/>
    </source>
</evidence>
<dbReference type="Gene3D" id="1.10.8.50">
    <property type="match status" value="1"/>
</dbReference>
<evidence type="ECO:0000256" key="3">
    <source>
        <dbReference type="ARBA" id="ARBA00023274"/>
    </source>
</evidence>
<dbReference type="STRING" id="22663.A0A218XZF8"/>
<dbReference type="GO" id="GO:0003723">
    <property type="term" value="F:RNA binding"/>
    <property type="evidence" value="ECO:0007669"/>
    <property type="project" value="InterPro"/>
</dbReference>
<dbReference type="Gene3D" id="4.10.910.10">
    <property type="entry name" value="30s ribosomal protein s13, domain 2"/>
    <property type="match status" value="1"/>
</dbReference>
<dbReference type="InterPro" id="IPR027437">
    <property type="entry name" value="Rbsml_uS13_C"/>
</dbReference>
<dbReference type="InterPro" id="IPR001892">
    <property type="entry name" value="Ribosomal_uS13"/>
</dbReference>
<dbReference type="HAMAP" id="MF_01315">
    <property type="entry name" value="Ribosomal_uS13"/>
    <property type="match status" value="1"/>
</dbReference>
<dbReference type="InterPro" id="IPR018269">
    <property type="entry name" value="Ribosomal_uS13_CS"/>
</dbReference>
<dbReference type="InterPro" id="IPR010979">
    <property type="entry name" value="Ribosomal_uS13-like_H2TH"/>
</dbReference>